<keyword evidence="1" id="KW-0472">Membrane</keyword>
<sequence length="217" mass="24673">MTQAYFGRKSRKLVQGEDMKKRLELYRRGSLPVYWLFFFGFLAGVVIPNVMWKYEWHQKTAASLYLLAAFADNSLDKGEYFLQVLKMRGSVFLISALCGVSVFGAPLAVMGILYMGVRTGLLLTMSILQFGLQGGIVGLGALFPQYLLYFPCFFWLMWLIYRQSLEIWKSRGLIAGEVSSYAFRVLLCAVVCMGGILLETWCNPPVMEVLMKSLELF</sequence>
<protein>
    <submittedName>
        <fullName evidence="2">Stage II sporulation protein M</fullName>
    </submittedName>
</protein>
<proteinExistence type="predicted"/>
<reference evidence="2 3" key="1">
    <citation type="submission" date="2024-06" db="EMBL/GenBank/DDBJ databases">
        <title>Genomic Encyclopedia of Type Strains, Phase IV (KMG-IV): sequencing the most valuable type-strain genomes for metagenomic binning, comparative biology and taxonomic classification.</title>
        <authorList>
            <person name="Goeker M."/>
        </authorList>
    </citation>
    <scope>NUCLEOTIDE SEQUENCE [LARGE SCALE GENOMIC DNA]</scope>
    <source>
        <strain evidence="2 3">DSM 29492</strain>
    </source>
</reference>
<evidence type="ECO:0000313" key="2">
    <source>
        <dbReference type="EMBL" id="MET3750757.1"/>
    </source>
</evidence>
<dbReference type="EMBL" id="JBEPMJ010000014">
    <property type="protein sequence ID" value="MET3750757.1"/>
    <property type="molecule type" value="Genomic_DNA"/>
</dbReference>
<accession>A0ABV2M2T2</accession>
<evidence type="ECO:0000256" key="1">
    <source>
        <dbReference type="SAM" id="Phobius"/>
    </source>
</evidence>
<keyword evidence="3" id="KW-1185">Reference proteome</keyword>
<dbReference type="RefSeq" id="WP_257464754.1">
    <property type="nucleotide sequence ID" value="NZ_BAABXP010000001.1"/>
</dbReference>
<gene>
    <name evidence="2" type="ORF">ABID24_002010</name>
</gene>
<comment type="caution">
    <text evidence="2">The sequence shown here is derived from an EMBL/GenBank/DDBJ whole genome shotgun (WGS) entry which is preliminary data.</text>
</comment>
<evidence type="ECO:0000313" key="3">
    <source>
        <dbReference type="Proteomes" id="UP001549106"/>
    </source>
</evidence>
<dbReference type="Proteomes" id="UP001549106">
    <property type="component" value="Unassembled WGS sequence"/>
</dbReference>
<feature type="transmembrane region" description="Helical" evidence="1">
    <location>
        <begin position="181"/>
        <end position="201"/>
    </location>
</feature>
<keyword evidence="1" id="KW-0812">Transmembrane</keyword>
<feature type="transmembrane region" description="Helical" evidence="1">
    <location>
        <begin position="136"/>
        <end position="161"/>
    </location>
</feature>
<organism evidence="2 3">
    <name type="scientific">Blautia caecimuris</name>
    <dbReference type="NCBI Taxonomy" id="1796615"/>
    <lineage>
        <taxon>Bacteria</taxon>
        <taxon>Bacillati</taxon>
        <taxon>Bacillota</taxon>
        <taxon>Clostridia</taxon>
        <taxon>Lachnospirales</taxon>
        <taxon>Lachnospiraceae</taxon>
        <taxon>Blautia</taxon>
    </lineage>
</organism>
<keyword evidence="1" id="KW-1133">Transmembrane helix</keyword>
<feature type="transmembrane region" description="Helical" evidence="1">
    <location>
        <begin position="91"/>
        <end position="116"/>
    </location>
</feature>
<name>A0ABV2M2T2_9FIRM</name>
<feature type="transmembrane region" description="Helical" evidence="1">
    <location>
        <begin position="33"/>
        <end position="52"/>
    </location>
</feature>